<dbReference type="GO" id="GO:0042327">
    <property type="term" value="P:positive regulation of phosphorylation"/>
    <property type="evidence" value="ECO:0007669"/>
    <property type="project" value="UniProtKB-ARBA"/>
</dbReference>
<dbReference type="CDD" id="cd01374">
    <property type="entry name" value="KISc_CENP_E"/>
    <property type="match status" value="1"/>
</dbReference>
<feature type="coiled-coil region" evidence="7">
    <location>
        <begin position="993"/>
        <end position="1066"/>
    </location>
</feature>
<dbReference type="SMART" id="SM00129">
    <property type="entry name" value="KISc"/>
    <property type="match status" value="1"/>
</dbReference>
<evidence type="ECO:0000256" key="3">
    <source>
        <dbReference type="ARBA" id="ARBA00022840"/>
    </source>
</evidence>
<keyword evidence="10" id="KW-1185">Reference proteome</keyword>
<reference evidence="9" key="1">
    <citation type="journal article" date="2012" name="Nat. Biotechnol.">
        <title>Draft genome sequence of pigeonpea (Cajanus cajan), an orphan legume crop of resource-poor farmers.</title>
        <authorList>
            <person name="Varshney R.K."/>
            <person name="Chen W."/>
            <person name="Li Y."/>
            <person name="Bharti A.K."/>
            <person name="Saxena R.K."/>
            <person name="Schlueter J.A."/>
            <person name="Donoghue M.T."/>
            <person name="Azam S."/>
            <person name="Fan G."/>
            <person name="Whaley A.M."/>
            <person name="Farmer A.D."/>
            <person name="Sheridan J."/>
            <person name="Iwata A."/>
            <person name="Tuteja R."/>
            <person name="Penmetsa R.V."/>
            <person name="Wu W."/>
            <person name="Upadhyaya H.D."/>
            <person name="Yang S.P."/>
            <person name="Shah T."/>
            <person name="Saxena K.B."/>
            <person name="Michael T."/>
            <person name="McCombie W.R."/>
            <person name="Yang B."/>
            <person name="Zhang G."/>
            <person name="Yang H."/>
            <person name="Wang J."/>
            <person name="Spillane C."/>
            <person name="Cook D.R."/>
            <person name="May G.D."/>
            <person name="Xu X."/>
            <person name="Jackson S.A."/>
        </authorList>
    </citation>
    <scope>NUCLEOTIDE SEQUENCE [LARGE SCALE GENOMIC DNA]</scope>
</reference>
<dbReference type="EMBL" id="KQ483423">
    <property type="protein sequence ID" value="KYP52488.1"/>
    <property type="molecule type" value="Genomic_DNA"/>
</dbReference>
<dbReference type="PANTHER" id="PTHR47968:SF75">
    <property type="entry name" value="CENTROMERE-ASSOCIATED PROTEIN E"/>
    <property type="match status" value="1"/>
</dbReference>
<dbReference type="SUPFAM" id="SSF52540">
    <property type="entry name" value="P-loop containing nucleoside triphosphate hydrolases"/>
    <property type="match status" value="1"/>
</dbReference>
<evidence type="ECO:0000256" key="2">
    <source>
        <dbReference type="ARBA" id="ARBA00022741"/>
    </source>
</evidence>
<dbReference type="PROSITE" id="PS00411">
    <property type="entry name" value="KINESIN_MOTOR_1"/>
    <property type="match status" value="1"/>
</dbReference>
<comment type="similarity">
    <text evidence="1">Belongs to the TRAFAC class myosin-kinesin ATPase superfamily. Kinesin family. KIN-7 subfamily.</text>
</comment>
<dbReference type="GO" id="GO:0000226">
    <property type="term" value="P:microtubule cytoskeleton organization"/>
    <property type="evidence" value="ECO:0007669"/>
    <property type="project" value="UniProtKB-ARBA"/>
</dbReference>
<dbReference type="GO" id="GO:0140694">
    <property type="term" value="P:membraneless organelle assembly"/>
    <property type="evidence" value="ECO:0007669"/>
    <property type="project" value="UniProtKB-ARBA"/>
</dbReference>
<feature type="domain" description="Kinesin motor" evidence="8">
    <location>
        <begin position="3"/>
        <end position="325"/>
    </location>
</feature>
<keyword evidence="5 6" id="KW-0505">Motor protein</keyword>
<evidence type="ECO:0000256" key="4">
    <source>
        <dbReference type="ARBA" id="ARBA00023054"/>
    </source>
</evidence>
<keyword evidence="4 7" id="KW-0175">Coiled coil</keyword>
<evidence type="ECO:0000256" key="1">
    <source>
        <dbReference type="ARBA" id="ARBA00007310"/>
    </source>
</evidence>
<proteinExistence type="inferred from homology"/>
<evidence type="ECO:0000313" key="9">
    <source>
        <dbReference type="EMBL" id="KYP52488.1"/>
    </source>
</evidence>
<dbReference type="FunFam" id="3.40.850.10:FF:000026">
    <property type="entry name" value="Centromere-associated protein E"/>
    <property type="match status" value="1"/>
</dbReference>
<keyword evidence="2 6" id="KW-0547">Nucleotide-binding</keyword>
<dbReference type="OMA" id="NIGLRES"/>
<protein>
    <submittedName>
        <fullName evidence="9">Centromere-associated protein E</fullName>
    </submittedName>
</protein>
<feature type="coiled-coil region" evidence="7">
    <location>
        <begin position="385"/>
        <end position="421"/>
    </location>
</feature>
<dbReference type="Proteomes" id="UP000075243">
    <property type="component" value="Unassembled WGS sequence"/>
</dbReference>
<keyword evidence="3 6" id="KW-0067">ATP-binding</keyword>
<feature type="coiled-coil region" evidence="7">
    <location>
        <begin position="1092"/>
        <end position="1119"/>
    </location>
</feature>
<organism evidence="9 10">
    <name type="scientific">Cajanus cajan</name>
    <name type="common">Pigeon pea</name>
    <name type="synonym">Cajanus indicus</name>
    <dbReference type="NCBI Taxonomy" id="3821"/>
    <lineage>
        <taxon>Eukaryota</taxon>
        <taxon>Viridiplantae</taxon>
        <taxon>Streptophyta</taxon>
        <taxon>Embryophyta</taxon>
        <taxon>Tracheophyta</taxon>
        <taxon>Spermatophyta</taxon>
        <taxon>Magnoliopsida</taxon>
        <taxon>eudicotyledons</taxon>
        <taxon>Gunneridae</taxon>
        <taxon>Pentapetalae</taxon>
        <taxon>rosids</taxon>
        <taxon>fabids</taxon>
        <taxon>Fabales</taxon>
        <taxon>Fabaceae</taxon>
        <taxon>Papilionoideae</taxon>
        <taxon>50 kb inversion clade</taxon>
        <taxon>NPAAA clade</taxon>
        <taxon>indigoferoid/millettioid clade</taxon>
        <taxon>Phaseoleae</taxon>
        <taxon>Cajanus</taxon>
    </lineage>
</organism>
<dbReference type="InterPro" id="IPR036961">
    <property type="entry name" value="Kinesin_motor_dom_sf"/>
</dbReference>
<dbReference type="PROSITE" id="PS50067">
    <property type="entry name" value="KINESIN_MOTOR_2"/>
    <property type="match status" value="1"/>
</dbReference>
<dbReference type="GO" id="GO:0008017">
    <property type="term" value="F:microtubule binding"/>
    <property type="evidence" value="ECO:0007669"/>
    <property type="project" value="InterPro"/>
</dbReference>
<dbReference type="GO" id="GO:0005524">
    <property type="term" value="F:ATP binding"/>
    <property type="evidence" value="ECO:0007669"/>
    <property type="project" value="UniProtKB-UniRule"/>
</dbReference>
<gene>
    <name evidence="9" type="ORF">KK1_025608</name>
</gene>
<name>A0A151SCI9_CAJCA</name>
<dbReference type="GO" id="GO:1901987">
    <property type="term" value="P:regulation of cell cycle phase transition"/>
    <property type="evidence" value="ECO:0007669"/>
    <property type="project" value="UniProtKB-ARBA"/>
</dbReference>
<dbReference type="Pfam" id="PF00225">
    <property type="entry name" value="Kinesin"/>
    <property type="match status" value="1"/>
</dbReference>
<dbReference type="InterPro" id="IPR027417">
    <property type="entry name" value="P-loop_NTPase"/>
</dbReference>
<dbReference type="GO" id="GO:0003777">
    <property type="term" value="F:microtubule motor activity"/>
    <property type="evidence" value="ECO:0007669"/>
    <property type="project" value="InterPro"/>
</dbReference>
<feature type="coiled-coil region" evidence="7">
    <location>
        <begin position="853"/>
        <end position="901"/>
    </location>
</feature>
<dbReference type="InterPro" id="IPR027640">
    <property type="entry name" value="Kinesin-like_fam"/>
</dbReference>
<evidence type="ECO:0000313" key="10">
    <source>
        <dbReference type="Proteomes" id="UP000075243"/>
    </source>
</evidence>
<dbReference type="GO" id="GO:0033044">
    <property type="term" value="P:regulation of chromosome organization"/>
    <property type="evidence" value="ECO:0007669"/>
    <property type="project" value="UniProtKB-ARBA"/>
</dbReference>
<feature type="coiled-coil region" evidence="7">
    <location>
        <begin position="670"/>
        <end position="708"/>
    </location>
</feature>
<evidence type="ECO:0000256" key="5">
    <source>
        <dbReference type="ARBA" id="ARBA00023175"/>
    </source>
</evidence>
<dbReference type="InterPro" id="IPR019821">
    <property type="entry name" value="Kinesin_motor_CS"/>
</dbReference>
<accession>A0A151SCI9</accession>
<evidence type="ECO:0000256" key="6">
    <source>
        <dbReference type="PROSITE-ProRule" id="PRU00283"/>
    </source>
</evidence>
<dbReference type="GO" id="GO:0007018">
    <property type="term" value="P:microtubule-based movement"/>
    <property type="evidence" value="ECO:0007669"/>
    <property type="project" value="InterPro"/>
</dbReference>
<feature type="binding site" evidence="6">
    <location>
        <begin position="77"/>
        <end position="84"/>
    </location>
    <ligand>
        <name>ATP</name>
        <dbReference type="ChEBI" id="CHEBI:30616"/>
    </ligand>
</feature>
<evidence type="ECO:0000259" key="8">
    <source>
        <dbReference type="PROSITE" id="PS50067"/>
    </source>
</evidence>
<dbReference type="STRING" id="3821.A0A151SCI9"/>
<dbReference type="GO" id="GO:0000779">
    <property type="term" value="C:condensed chromosome, centromeric region"/>
    <property type="evidence" value="ECO:0007669"/>
    <property type="project" value="UniProtKB-ARBA"/>
</dbReference>
<sequence>MERIHVSVRARPLSPDDAKTSLWRISGNSISIPNHSKFEFDQIFSDNCDTARVYQARTKDIVEAAVRGFNGTVFAYGQTNSGKTYTMRGSKAEPGVIPLAVHDLFRIIQQDVDREFLLRMSYMEIYNEEINDLLAPEHRKLQIHENLERGIYVAGLREEIVASPEQVLDLMEYGESHRHIGETNMNLYSSRSHTIFRMIIESRDRSEDEESGSSCDAVRVSVLNLVDLAGSERAAKTGAEGVRLKEGSHINKSLMTLGTVIKKLSEGAESQGGHVPYRDSKLTRILQPSLGGNAKTAIICNITLAQIHTDETKSSLQFASRALRVTNCAQVNEILTDAALLKRQKKEIEDLRAKLMVDLVFRFSFRAFGRGDSEPSKYIITGTELERERIALELKEEKKAQAEWEKRVKEQAKKIENLSSMVLFSNRDESREHIKKDKRRDTWCLGNLSKEHQRNVTFHILSTMMVILLVVCYICNANSFILCSKEYCNIQPSASSTVKPIRPKREMGPLLPFDELVNEDVYVDEPFKQEDNNKDDANKDCNLPNPCTLLHVTNRKKAPSQKKSLSMQEDDKFVELQEEYESLFLKFETQRTVSEIQIESLRKELIEATSLHFKESVDSLNYAHSGGLNVEKNANFRESDAILVIKRLQEQIKVLEMEKLSSHQSLDNVVDLATEQNICAREKYKELYEELINAQEAARLANEQLTSDGNFDFVISVSTEIQEIMSEIQSSKDAVQSVMFMVDDAIKNFSALHDTLLVFKTSVSQDSAEQSLVLSNNQKLNSHLRNKIFELESEKILLDNQLADLQKHLQESKLDAQNSQNSLMENLEQQKFENAELISYIQTLEKDLSYFTSSSVAKERETLRKDLDKAKAKLKEIESKLKLAIQEKTKLEGEKACAERETKRLHGQNSLLERDINKRDLLAGRRRDSIVERGSKMFDPKRPKGLAFSLEQTLQEEHKKLEVFAFESETRIASLEEEITGILKEKEEVISINEGLTSELEGLTEKLNTSSSEVYNLKEEISSIKQRLEESDINQENLKSSIKVLMEEKEELAMQLTDSLLEIEEERAIWSAKEKAALLAIEEQAKSNNVQITSLSTKLLEVRNELESCREECRTLREKLTITYENARIKENSRFKLVSEHSGPGLETLTQPLARHLGFFEFCRRLLKLTPPECSEVADRPFRREPPPDRCLMRSRARFLSEKLAGAWGSRAALQASVCTVGLAGPPSSCFDPFQVVGHTVKLHCTYCQRDGHTRDKCYSLHGFPSKTTKDRSTGQTIGAGSESHGLYYLQPSTSTICASIESPGLIHRRLGHPSLNKLKKMVPHLSRADVTFFEDTPYFIATDVSPVDSDLLSQVLPIPHFDHSVPPTTPATLEAPDPPALPGSDHPLHRFGITYELDLPIALRKGSRSTCNHHPIFNFLSYHRLSPTYYAFVSAISSITIPKTVQEALIHLG</sequence>
<dbReference type="PANTHER" id="PTHR47968">
    <property type="entry name" value="CENTROMERE PROTEIN E"/>
    <property type="match status" value="1"/>
</dbReference>
<dbReference type="Gene3D" id="3.40.850.10">
    <property type="entry name" value="Kinesin motor domain"/>
    <property type="match status" value="1"/>
</dbReference>
<dbReference type="GO" id="GO:0000278">
    <property type="term" value="P:mitotic cell cycle"/>
    <property type="evidence" value="ECO:0007669"/>
    <property type="project" value="UniProtKB-ARBA"/>
</dbReference>
<dbReference type="GO" id="GO:0043515">
    <property type="term" value="F:kinetochore binding"/>
    <property type="evidence" value="ECO:0007669"/>
    <property type="project" value="UniProtKB-ARBA"/>
</dbReference>
<dbReference type="InterPro" id="IPR001752">
    <property type="entry name" value="Kinesin_motor_dom"/>
</dbReference>
<dbReference type="GO" id="GO:0008608">
    <property type="term" value="P:attachment of spindle microtubules to kinetochore"/>
    <property type="evidence" value="ECO:0007669"/>
    <property type="project" value="UniProtKB-ARBA"/>
</dbReference>
<evidence type="ECO:0000256" key="7">
    <source>
        <dbReference type="SAM" id="Coils"/>
    </source>
</evidence>
<dbReference type="PRINTS" id="PR00380">
    <property type="entry name" value="KINESINHEAVY"/>
</dbReference>
<dbReference type="Gramene" id="C.cajan_24936.t">
    <property type="protein sequence ID" value="C.cajan_24936.t"/>
    <property type="gene ID" value="C.cajan_24936"/>
</dbReference>